<proteinExistence type="predicted"/>
<evidence type="ECO:0000313" key="1">
    <source>
        <dbReference type="EMBL" id="GGD71660.1"/>
    </source>
</evidence>
<comment type="caution">
    <text evidence="1">The sequence shown here is derived from an EMBL/GenBank/DDBJ whole genome shotgun (WGS) entry which is preliminary data.</text>
</comment>
<keyword evidence="2" id="KW-1185">Reference proteome</keyword>
<dbReference type="Proteomes" id="UP000612456">
    <property type="component" value="Unassembled WGS sequence"/>
</dbReference>
<dbReference type="AlphaFoldDB" id="A0A916Z1N7"/>
<reference evidence="1" key="1">
    <citation type="journal article" date="2014" name="Int. J. Syst. Evol. Microbiol.">
        <title>Complete genome sequence of Corynebacterium casei LMG S-19264T (=DSM 44701T), isolated from a smear-ripened cheese.</title>
        <authorList>
            <consortium name="US DOE Joint Genome Institute (JGI-PGF)"/>
            <person name="Walter F."/>
            <person name="Albersmeier A."/>
            <person name="Kalinowski J."/>
            <person name="Ruckert C."/>
        </authorList>
    </citation>
    <scope>NUCLEOTIDE SEQUENCE</scope>
    <source>
        <strain evidence="1">CGMCC 1.15178</strain>
    </source>
</reference>
<organism evidence="1 2">
    <name type="scientific">Paenibacillus nasutitermitis</name>
    <dbReference type="NCBI Taxonomy" id="1652958"/>
    <lineage>
        <taxon>Bacteria</taxon>
        <taxon>Bacillati</taxon>
        <taxon>Bacillota</taxon>
        <taxon>Bacilli</taxon>
        <taxon>Bacillales</taxon>
        <taxon>Paenibacillaceae</taxon>
        <taxon>Paenibacillus</taxon>
    </lineage>
</organism>
<name>A0A916Z1N7_9BACL</name>
<evidence type="ECO:0008006" key="3">
    <source>
        <dbReference type="Google" id="ProtNLM"/>
    </source>
</evidence>
<evidence type="ECO:0000313" key="2">
    <source>
        <dbReference type="Proteomes" id="UP000612456"/>
    </source>
</evidence>
<reference evidence="1" key="2">
    <citation type="submission" date="2020-09" db="EMBL/GenBank/DDBJ databases">
        <authorList>
            <person name="Sun Q."/>
            <person name="Zhou Y."/>
        </authorList>
    </citation>
    <scope>NUCLEOTIDE SEQUENCE</scope>
    <source>
        <strain evidence="1">CGMCC 1.15178</strain>
    </source>
</reference>
<protein>
    <recommendedName>
        <fullName evidence="3">DUF4177 domain-containing protein</fullName>
    </recommendedName>
</protein>
<dbReference type="EMBL" id="BMHP01000002">
    <property type="protein sequence ID" value="GGD71660.1"/>
    <property type="molecule type" value="Genomic_DNA"/>
</dbReference>
<sequence length="60" mass="7026">MPAVEHILLTCEFAHKWFVDEKHLADCDGKDLIDVLNYLGQEGWEFAGRLGHQRYVLLKR</sequence>
<gene>
    <name evidence="1" type="ORF">GCM10010911_31990</name>
</gene>
<accession>A0A916Z1N7</accession>